<keyword evidence="1" id="KW-0812">Transmembrane</keyword>
<accession>A0A0L0KN14</accession>
<feature type="transmembrane region" description="Helical" evidence="1">
    <location>
        <begin position="55"/>
        <end position="73"/>
    </location>
</feature>
<proteinExistence type="predicted"/>
<dbReference type="EMBL" id="JPPY01000020">
    <property type="protein sequence ID" value="KND39577.1"/>
    <property type="molecule type" value="Genomic_DNA"/>
</dbReference>
<keyword evidence="1" id="KW-0472">Membrane</keyword>
<organism evidence="2 3">
    <name type="scientific">Streptomyces acidiscabies</name>
    <dbReference type="NCBI Taxonomy" id="42234"/>
    <lineage>
        <taxon>Bacteria</taxon>
        <taxon>Bacillati</taxon>
        <taxon>Actinomycetota</taxon>
        <taxon>Actinomycetes</taxon>
        <taxon>Kitasatosporales</taxon>
        <taxon>Streptomycetaceae</taxon>
        <taxon>Streptomyces</taxon>
    </lineage>
</organism>
<keyword evidence="1" id="KW-1133">Transmembrane helix</keyword>
<evidence type="ECO:0000256" key="1">
    <source>
        <dbReference type="SAM" id="Phobius"/>
    </source>
</evidence>
<evidence type="ECO:0000313" key="3">
    <source>
        <dbReference type="Proteomes" id="UP000037151"/>
    </source>
</evidence>
<gene>
    <name evidence="2" type="ORF">IQ63_02030</name>
</gene>
<comment type="caution">
    <text evidence="2">The sequence shown here is derived from an EMBL/GenBank/DDBJ whole genome shotgun (WGS) entry which is preliminary data.</text>
</comment>
<name>A0A0L0KN14_9ACTN</name>
<protein>
    <submittedName>
        <fullName evidence="2">Uncharacterized protein</fullName>
    </submittedName>
</protein>
<reference evidence="3" key="1">
    <citation type="submission" date="2014-07" db="EMBL/GenBank/DDBJ databases">
        <title>Genome sequencing of plant-pathogenic Streptomyces species.</title>
        <authorList>
            <person name="Harrison J."/>
            <person name="Sapp M."/>
            <person name="Thwaites R."/>
            <person name="Studholme D.J."/>
        </authorList>
    </citation>
    <scope>NUCLEOTIDE SEQUENCE [LARGE SCALE GENOMIC DNA]</scope>
    <source>
        <strain evidence="3">NCPPB 4445</strain>
    </source>
</reference>
<feature type="transmembrane region" description="Helical" evidence="1">
    <location>
        <begin position="12"/>
        <end position="35"/>
    </location>
</feature>
<evidence type="ECO:0000313" key="2">
    <source>
        <dbReference type="EMBL" id="KND39577.1"/>
    </source>
</evidence>
<dbReference type="AlphaFoldDB" id="A0A0L0KN14"/>
<dbReference type="Proteomes" id="UP000037151">
    <property type="component" value="Unassembled WGS sequence"/>
</dbReference>
<sequence length="82" mass="9353">MVRPVGEFRVRVMVFTSLTGVWNLWSPGLSLRVIFLVFFSPEEVVVSRVISRARAWALYSLGVLPAPFVMIVFTRRKGARKV</sequence>